<keyword evidence="3" id="KW-1185">Reference proteome</keyword>
<dbReference type="EMBL" id="CAJJDN010000231">
    <property type="protein sequence ID" value="CAD8129572.1"/>
    <property type="molecule type" value="Genomic_DNA"/>
</dbReference>
<reference evidence="2" key="1">
    <citation type="submission" date="2021-01" db="EMBL/GenBank/DDBJ databases">
        <authorList>
            <consortium name="Genoscope - CEA"/>
            <person name="William W."/>
        </authorList>
    </citation>
    <scope>NUCLEOTIDE SEQUENCE</scope>
</reference>
<keyword evidence="1" id="KW-0175">Coiled coil</keyword>
<sequence length="367" mass="44483">MEEEKIRERKLKIEEENKVWIEQEKNRKEEERELYIEEEKRRQIEQEKIRKLQIRKQQFEEENRQIKEQRWIQQEKIRQEKLKIEEANRLKIEQENIRQEQNNIEQKQKERRIQKPEEERIKQQTQLIGLKNYLQQQLQICNVKQNIEGSNPDDQKEYIAYFNKARDDALLKANQNKEYNNLKVTLSIDDFNPKYNMNRDDFCEKEQKGSPYGRYDYYFPKGCQGLGLNVEKYGKNQDWIQMDGNSEEWRILYHGTKNFCVNSIVKNNLKPGKNNGYKDHDCKNEFGEPQKAGIRIYFSDKINVCLSPQYGYAPHIQVGEKQFAVLFMTRVNPKKIRQSISMQQINYFVVNESKDVRPYRILLHEKK</sequence>
<dbReference type="AlphaFoldDB" id="A0A8S1RQG0"/>
<evidence type="ECO:0000256" key="1">
    <source>
        <dbReference type="SAM" id="Coils"/>
    </source>
</evidence>
<dbReference type="OrthoDB" id="428577at2759"/>
<dbReference type="PANTHER" id="PTHR36649:SF28">
    <property type="entry name" value="UBIQUITIN-LIKE DOMAIN-CONTAINING PROTEIN"/>
    <property type="match status" value="1"/>
</dbReference>
<evidence type="ECO:0000313" key="3">
    <source>
        <dbReference type="Proteomes" id="UP000692954"/>
    </source>
</evidence>
<name>A0A8S1RQG0_9CILI</name>
<organism evidence="2 3">
    <name type="scientific">Paramecium sonneborni</name>
    <dbReference type="NCBI Taxonomy" id="65129"/>
    <lineage>
        <taxon>Eukaryota</taxon>
        <taxon>Sar</taxon>
        <taxon>Alveolata</taxon>
        <taxon>Ciliophora</taxon>
        <taxon>Intramacronucleata</taxon>
        <taxon>Oligohymenophorea</taxon>
        <taxon>Peniculida</taxon>
        <taxon>Parameciidae</taxon>
        <taxon>Paramecium</taxon>
    </lineage>
</organism>
<protein>
    <submittedName>
        <fullName evidence="2">Uncharacterized protein</fullName>
    </submittedName>
</protein>
<feature type="coiled-coil region" evidence="1">
    <location>
        <begin position="11"/>
        <end position="110"/>
    </location>
</feature>
<proteinExistence type="predicted"/>
<dbReference type="PANTHER" id="PTHR36649">
    <property type="entry name" value="UBIQUITIN-LIKE DOMAIN-CONTAINING PROTEIN"/>
    <property type="match status" value="1"/>
</dbReference>
<gene>
    <name evidence="2" type="ORF">PSON_ATCC_30995.1.T2310003</name>
</gene>
<accession>A0A8S1RQG0</accession>
<comment type="caution">
    <text evidence="2">The sequence shown here is derived from an EMBL/GenBank/DDBJ whole genome shotgun (WGS) entry which is preliminary data.</text>
</comment>
<evidence type="ECO:0000313" key="2">
    <source>
        <dbReference type="EMBL" id="CAD8129572.1"/>
    </source>
</evidence>
<dbReference type="Proteomes" id="UP000692954">
    <property type="component" value="Unassembled WGS sequence"/>
</dbReference>